<comment type="caution">
    <text evidence="1">The sequence shown here is derived from an EMBL/GenBank/DDBJ whole genome shotgun (WGS) entry which is preliminary data.</text>
</comment>
<keyword evidence="2" id="KW-1185">Reference proteome</keyword>
<evidence type="ECO:0008006" key="3">
    <source>
        <dbReference type="Google" id="ProtNLM"/>
    </source>
</evidence>
<accession>A0ABT0THG1</accession>
<dbReference type="RefSeq" id="WP_250581790.1">
    <property type="nucleotide sequence ID" value="NZ_JAMLJN010000005.1"/>
</dbReference>
<proteinExistence type="predicted"/>
<sequence>MKRIVVVITLLSLFSCSDKEVLLPQEEVSVMREIVDHSPIYMFFKTESNQYNKKKTDTIIEVNRKNSISSTNWVFNIDKRLPLKLVIPELIVLQNKKKKSSHAKEGTMNVFTYSDSVSKNLAFLPFTDVKFEYRNQLQDTLSSEIVEKTNHSQKLNIYFKKDNSIVVDGNEVSRNEFIDFVKKQTTTTVGPGKAIVVCLHFDDRLTYKQYLHNKILVWRINSDKVQLSSTELILKHRK</sequence>
<organism evidence="1 2">
    <name type="scientific">Flavobacterium fragile</name>
    <dbReference type="NCBI Taxonomy" id="2949085"/>
    <lineage>
        <taxon>Bacteria</taxon>
        <taxon>Pseudomonadati</taxon>
        <taxon>Bacteroidota</taxon>
        <taxon>Flavobacteriia</taxon>
        <taxon>Flavobacteriales</taxon>
        <taxon>Flavobacteriaceae</taxon>
        <taxon>Flavobacterium</taxon>
    </lineage>
</organism>
<name>A0ABT0THG1_9FLAO</name>
<dbReference type="EMBL" id="JAMLJN010000005">
    <property type="protein sequence ID" value="MCL9770268.1"/>
    <property type="molecule type" value="Genomic_DNA"/>
</dbReference>
<reference evidence="1 2" key="1">
    <citation type="submission" date="2022-05" db="EMBL/GenBank/DDBJ databases">
        <title>Flavobacterium sp., isolated from activated sludge.</title>
        <authorList>
            <person name="Ran Q."/>
        </authorList>
    </citation>
    <scope>NUCLEOTIDE SEQUENCE [LARGE SCALE GENOMIC DNA]</scope>
    <source>
        <strain evidence="1 2">HXWNR69</strain>
    </source>
</reference>
<evidence type="ECO:0000313" key="1">
    <source>
        <dbReference type="EMBL" id="MCL9770268.1"/>
    </source>
</evidence>
<protein>
    <recommendedName>
        <fullName evidence="3">Lipoprotein</fullName>
    </recommendedName>
</protein>
<dbReference type="PROSITE" id="PS51257">
    <property type="entry name" value="PROKAR_LIPOPROTEIN"/>
    <property type="match status" value="1"/>
</dbReference>
<evidence type="ECO:0000313" key="2">
    <source>
        <dbReference type="Proteomes" id="UP001203342"/>
    </source>
</evidence>
<gene>
    <name evidence="1" type="ORF">NAT47_07550</name>
</gene>
<dbReference type="Proteomes" id="UP001203342">
    <property type="component" value="Unassembled WGS sequence"/>
</dbReference>